<accession>A0ABN9XZ00</accession>
<feature type="transmembrane region" description="Helical" evidence="2">
    <location>
        <begin position="704"/>
        <end position="726"/>
    </location>
</feature>
<feature type="region of interest" description="Disordered" evidence="1">
    <location>
        <begin position="42"/>
        <end position="65"/>
    </location>
</feature>
<organism evidence="3 4">
    <name type="scientific">Prorocentrum cordatum</name>
    <dbReference type="NCBI Taxonomy" id="2364126"/>
    <lineage>
        <taxon>Eukaryota</taxon>
        <taxon>Sar</taxon>
        <taxon>Alveolata</taxon>
        <taxon>Dinophyceae</taxon>
        <taxon>Prorocentrales</taxon>
        <taxon>Prorocentraceae</taxon>
        <taxon>Prorocentrum</taxon>
    </lineage>
</organism>
<evidence type="ECO:0008006" key="5">
    <source>
        <dbReference type="Google" id="ProtNLM"/>
    </source>
</evidence>
<reference evidence="3" key="1">
    <citation type="submission" date="2023-10" db="EMBL/GenBank/DDBJ databases">
        <authorList>
            <person name="Chen Y."/>
            <person name="Shah S."/>
            <person name="Dougan E. K."/>
            <person name="Thang M."/>
            <person name="Chan C."/>
        </authorList>
    </citation>
    <scope>NUCLEOTIDE SEQUENCE [LARGE SCALE GENOMIC DNA]</scope>
</reference>
<keyword evidence="2" id="KW-1133">Transmembrane helix</keyword>
<feature type="transmembrane region" description="Helical" evidence="2">
    <location>
        <begin position="798"/>
        <end position="821"/>
    </location>
</feature>
<name>A0ABN9XZ00_9DINO</name>
<evidence type="ECO:0000313" key="4">
    <source>
        <dbReference type="Proteomes" id="UP001189429"/>
    </source>
</evidence>
<evidence type="ECO:0000256" key="1">
    <source>
        <dbReference type="SAM" id="MobiDB-lite"/>
    </source>
</evidence>
<evidence type="ECO:0000256" key="2">
    <source>
        <dbReference type="SAM" id="Phobius"/>
    </source>
</evidence>
<gene>
    <name evidence="3" type="ORF">PCOR1329_LOCUS81104</name>
</gene>
<keyword evidence="4" id="KW-1185">Reference proteome</keyword>
<protein>
    <recommendedName>
        <fullName evidence="5">Anoctamin</fullName>
    </recommendedName>
</protein>
<proteinExistence type="predicted"/>
<keyword evidence="2" id="KW-0472">Membrane</keyword>
<evidence type="ECO:0000313" key="3">
    <source>
        <dbReference type="EMBL" id="CAK0905376.1"/>
    </source>
</evidence>
<keyword evidence="2" id="KW-0812">Transmembrane</keyword>
<feature type="non-terminal residue" evidence="3">
    <location>
        <position position="1"/>
    </location>
</feature>
<sequence>RLRFKIPAVLAGPLSSVAALVFGGMALNEPLIGSAEPPALPSRSWDELCPPGHEEAPDTATDEDTGETEYLDKFQVDKVNGFWENTYRLLFPFEDKVAWPEGETKICLTCLNTGQGVIENTKVLKAELERGLIAFAYSQTVDEAQRKVLKERCREDHHIDEAELDKFMWDRPDGIIALVQTWSVKYNAEFKGKFKVLDRNPSEHLFEPQAVAEFEESMRRIFGKEALKKVGVKFCWASTFNPSPVYIAPAQALLGLLRECDRVRNRLNIAEVIDEKIVVTVKNKRGVESTKSFSLEMNEVYALYVKQGYDTMACATPLDKFLRERILNRRGLDKESRRIPSNLLPVSLPRWTYDPRVAKLFFSDPELVRGTLQIPQPIPMNSCVGPALWWARARALVLWTQVIATTWGLLVSGQDLAWVWPFFWCVSVPFGLLADFVCMRHFIVPWVQQAHGCVTPMLSLVLPDVGRHFGVWLPLSITASVVAMMSIQLNATFVARTWERQWLDEAQGQAEIRFWNEVMERSMFGGALDWTFWTPHRAALGLWLISISQLLVPLWNITRSPRDAGGPCDLTVKYVEGKPVGWESLTHRVRCGPLYVRSPERPITPFEALTDMAYAGGMATVGCAVFSYPLAEMSEALKLKKVGWERDALKYLIMAQKSAFLRLILDFLLKKSLQLKIQVSIYAIHRSMMLQCTPDRNSFPRHELVPIIVTLFTGLATQMDLVLTILRLPLAMDLEYCVSTCQARWRIKHSVRLYAEVKEKCLLDEYCVSTCQARWRIKHIVRLYAEVKEKCLLDFRTFSIVAIFLVGVGLSGYTLLQLIMIHTCESSLWNLTGCVSEDDVWQYLNFSCPS</sequence>
<dbReference type="EMBL" id="CAUYUJ010021550">
    <property type="protein sequence ID" value="CAK0905376.1"/>
    <property type="molecule type" value="Genomic_DNA"/>
</dbReference>
<comment type="caution">
    <text evidence="3">The sequence shown here is derived from an EMBL/GenBank/DDBJ whole genome shotgun (WGS) entry which is preliminary data.</text>
</comment>
<dbReference type="Proteomes" id="UP001189429">
    <property type="component" value="Unassembled WGS sequence"/>
</dbReference>